<evidence type="ECO:0000256" key="4">
    <source>
        <dbReference type="ARBA" id="ARBA00023125"/>
    </source>
</evidence>
<dbReference type="EMBL" id="JBEAFC010000002">
    <property type="protein sequence ID" value="KAL1566107.1"/>
    <property type="molecule type" value="Genomic_DNA"/>
</dbReference>
<feature type="DNA-binding region" description="Homeobox" evidence="8">
    <location>
        <begin position="254"/>
        <end position="316"/>
    </location>
</feature>
<proteinExistence type="inferred from homology"/>
<dbReference type="InterPro" id="IPR009057">
    <property type="entry name" value="Homeodomain-like_sf"/>
</dbReference>
<comment type="subcellular location">
    <subcellularLocation>
        <location evidence="1 8">Nucleus</location>
    </subcellularLocation>
</comment>
<evidence type="ECO:0000256" key="7">
    <source>
        <dbReference type="ARBA" id="ARBA00023242"/>
    </source>
</evidence>
<dbReference type="InterPro" id="IPR050224">
    <property type="entry name" value="TALE_homeobox"/>
</dbReference>
<evidence type="ECO:0000256" key="8">
    <source>
        <dbReference type="PROSITE-ProRule" id="PRU00108"/>
    </source>
</evidence>
<keyword evidence="3" id="KW-0805">Transcription regulation</keyword>
<evidence type="ECO:0000256" key="3">
    <source>
        <dbReference type="ARBA" id="ARBA00023015"/>
    </source>
</evidence>
<evidence type="ECO:0000313" key="11">
    <source>
        <dbReference type="EMBL" id="KAL1566107.1"/>
    </source>
</evidence>
<dbReference type="InterPro" id="IPR001356">
    <property type="entry name" value="HD"/>
</dbReference>
<evidence type="ECO:0000256" key="2">
    <source>
        <dbReference type="ARBA" id="ARBA00006454"/>
    </source>
</evidence>
<evidence type="ECO:0000259" key="10">
    <source>
        <dbReference type="PROSITE" id="PS50071"/>
    </source>
</evidence>
<dbReference type="AlphaFoldDB" id="A0ABD1IBL7"/>
<feature type="domain" description="Homeobox" evidence="10">
    <location>
        <begin position="252"/>
        <end position="315"/>
    </location>
</feature>
<dbReference type="FunFam" id="1.10.10.60:FF:000117">
    <property type="entry name" value="BEL1-like homeodomain protein 9"/>
    <property type="match status" value="1"/>
</dbReference>
<dbReference type="CDD" id="cd00086">
    <property type="entry name" value="homeodomain"/>
    <property type="match status" value="1"/>
</dbReference>
<evidence type="ECO:0000256" key="5">
    <source>
        <dbReference type="ARBA" id="ARBA00023155"/>
    </source>
</evidence>
<comment type="caution">
    <text evidence="11">The sequence shown here is derived from an EMBL/GenBank/DDBJ whole genome shotgun (WGS) entry which is preliminary data.</text>
</comment>
<evidence type="ECO:0000256" key="1">
    <source>
        <dbReference type="ARBA" id="ARBA00004123"/>
    </source>
</evidence>
<dbReference type="Proteomes" id="UP001567538">
    <property type="component" value="Unassembled WGS sequence"/>
</dbReference>
<protein>
    <submittedName>
        <fullName evidence="11">BEL1-like homeodomain protein 1</fullName>
    </submittedName>
</protein>
<dbReference type="Pfam" id="PF07526">
    <property type="entry name" value="POX"/>
    <property type="match status" value="1"/>
</dbReference>
<dbReference type="GO" id="GO:0005634">
    <property type="term" value="C:nucleus"/>
    <property type="evidence" value="ECO:0007669"/>
    <property type="project" value="UniProtKB-SubCell"/>
</dbReference>
<dbReference type="SUPFAM" id="SSF46689">
    <property type="entry name" value="Homeodomain-like"/>
    <property type="match status" value="1"/>
</dbReference>
<dbReference type="SMART" id="SM00389">
    <property type="entry name" value="HOX"/>
    <property type="match status" value="1"/>
</dbReference>
<dbReference type="InterPro" id="IPR006563">
    <property type="entry name" value="POX_dom"/>
</dbReference>
<organism evidence="11 12">
    <name type="scientific">Salvia divinorum</name>
    <name type="common">Maria pastora</name>
    <name type="synonym">Diviner's sage</name>
    <dbReference type="NCBI Taxonomy" id="28513"/>
    <lineage>
        <taxon>Eukaryota</taxon>
        <taxon>Viridiplantae</taxon>
        <taxon>Streptophyta</taxon>
        <taxon>Embryophyta</taxon>
        <taxon>Tracheophyta</taxon>
        <taxon>Spermatophyta</taxon>
        <taxon>Magnoliopsida</taxon>
        <taxon>eudicotyledons</taxon>
        <taxon>Gunneridae</taxon>
        <taxon>Pentapetalae</taxon>
        <taxon>asterids</taxon>
        <taxon>lamiids</taxon>
        <taxon>Lamiales</taxon>
        <taxon>Lamiaceae</taxon>
        <taxon>Nepetoideae</taxon>
        <taxon>Mentheae</taxon>
        <taxon>Salviinae</taxon>
        <taxon>Salvia</taxon>
        <taxon>Salvia subgen. Calosphace</taxon>
    </lineage>
</organism>
<comment type="similarity">
    <text evidence="2">Belongs to the TALE/BELL homeobox family.</text>
</comment>
<dbReference type="GO" id="GO:0003677">
    <property type="term" value="F:DNA binding"/>
    <property type="evidence" value="ECO:0007669"/>
    <property type="project" value="UniProtKB-UniRule"/>
</dbReference>
<keyword evidence="4 8" id="KW-0238">DNA-binding</keyword>
<keyword evidence="5 8" id="KW-0371">Homeobox</keyword>
<dbReference type="Gene3D" id="1.10.10.60">
    <property type="entry name" value="Homeodomain-like"/>
    <property type="match status" value="1"/>
</dbReference>
<dbReference type="PROSITE" id="PS50071">
    <property type="entry name" value="HOMEOBOX_2"/>
    <property type="match status" value="1"/>
</dbReference>
<gene>
    <name evidence="11" type="ORF">AAHA92_01750</name>
</gene>
<keyword evidence="9" id="KW-0175">Coiled coil</keyword>
<dbReference type="InterPro" id="IPR008422">
    <property type="entry name" value="KN_HD"/>
</dbReference>
<dbReference type="Pfam" id="PF05920">
    <property type="entry name" value="Homeobox_KN"/>
    <property type="match status" value="1"/>
</dbReference>
<evidence type="ECO:0000313" key="12">
    <source>
        <dbReference type="Proteomes" id="UP001567538"/>
    </source>
</evidence>
<keyword evidence="12" id="KW-1185">Reference proteome</keyword>
<name>A0ABD1IBL7_SALDI</name>
<feature type="coiled-coil region" evidence="9">
    <location>
        <begin position="162"/>
        <end position="189"/>
    </location>
</feature>
<accession>A0ABD1IBL7</accession>
<keyword evidence="6" id="KW-0804">Transcription</keyword>
<reference evidence="11 12" key="1">
    <citation type="submission" date="2024-06" db="EMBL/GenBank/DDBJ databases">
        <title>A chromosome level genome sequence of Diviner's sage (Salvia divinorum).</title>
        <authorList>
            <person name="Ford S.A."/>
            <person name="Ro D.-K."/>
            <person name="Ness R.W."/>
            <person name="Phillips M.A."/>
        </authorList>
    </citation>
    <scope>NUCLEOTIDE SEQUENCE [LARGE SCALE GENOMIC DNA]</scope>
    <source>
        <strain evidence="11">SAF-2024a</strain>
        <tissue evidence="11">Leaf</tissue>
    </source>
</reference>
<dbReference type="PANTHER" id="PTHR11850">
    <property type="entry name" value="HOMEOBOX PROTEIN TRANSCRIPTION FACTORS"/>
    <property type="match status" value="1"/>
</dbReference>
<evidence type="ECO:0000256" key="9">
    <source>
        <dbReference type="SAM" id="Coils"/>
    </source>
</evidence>
<sequence>MARYFHGDAEMQGNGDALQTLILMNTANQHHLPPPPSAASFVFLSPSQIHHLPLPSPLRQDAGFSCSSGGAAAREVKRGLSLSLSSQKHTAPERVRVFGAAGKAALSCKYLKAAQQLLDEVVNVRKEAKNGGESVKEELRNDAAAARDGCAKRGAEISTAEKQEIQMKKAKLVDMLHEVEQKYRQYEEQMQKVIRWLEEAAGVGCAKTYTASPLETISRQFRSLKDAITQQIRRRSTNSGLKMEAASTFQISNPWRPQRGLPEKSVYVLRAWLFQHFLHPYPKDSDKVMLAKQAGLTRSQVSNWFINARVRLWKPMVEEMYAEEMKAQQQTPKTEYENEGLVNENISSNDNNEGFSLIGTSEMDSIATQWIRGSKKPRNGEVSRSPSMSVSGVESQHITTTITGTPASFFGLYDPIVGFEQLQQPYSRNGVSLTLGLQHCENLSNQSFITNRSVEAAAQGNDFVYY</sequence>
<evidence type="ECO:0000256" key="6">
    <source>
        <dbReference type="ARBA" id="ARBA00023163"/>
    </source>
</evidence>
<keyword evidence="7 8" id="KW-0539">Nucleus</keyword>
<dbReference type="SMART" id="SM00574">
    <property type="entry name" value="POX"/>
    <property type="match status" value="1"/>
</dbReference>